<reference evidence="2 4" key="1">
    <citation type="journal article" date="2011" name="Nature">
        <title>The Medicago genome provides insight into the evolution of rhizobial symbioses.</title>
        <authorList>
            <person name="Young N.D."/>
            <person name="Debelle F."/>
            <person name="Oldroyd G.E."/>
            <person name="Geurts R."/>
            <person name="Cannon S.B."/>
            <person name="Udvardi M.K."/>
            <person name="Benedito V.A."/>
            <person name="Mayer K.F."/>
            <person name="Gouzy J."/>
            <person name="Schoof H."/>
            <person name="Van de Peer Y."/>
            <person name="Proost S."/>
            <person name="Cook D.R."/>
            <person name="Meyers B.C."/>
            <person name="Spannagl M."/>
            <person name="Cheung F."/>
            <person name="De Mita S."/>
            <person name="Krishnakumar V."/>
            <person name="Gundlach H."/>
            <person name="Zhou S."/>
            <person name="Mudge J."/>
            <person name="Bharti A.K."/>
            <person name="Murray J.D."/>
            <person name="Naoumkina M.A."/>
            <person name="Rosen B."/>
            <person name="Silverstein K.A."/>
            <person name="Tang H."/>
            <person name="Rombauts S."/>
            <person name="Zhao P.X."/>
            <person name="Zhou P."/>
            <person name="Barbe V."/>
            <person name="Bardou P."/>
            <person name="Bechner M."/>
            <person name="Bellec A."/>
            <person name="Berger A."/>
            <person name="Berges H."/>
            <person name="Bidwell S."/>
            <person name="Bisseling T."/>
            <person name="Choisne N."/>
            <person name="Couloux A."/>
            <person name="Denny R."/>
            <person name="Deshpande S."/>
            <person name="Dai X."/>
            <person name="Doyle J.J."/>
            <person name="Dudez A.M."/>
            <person name="Farmer A.D."/>
            <person name="Fouteau S."/>
            <person name="Franken C."/>
            <person name="Gibelin C."/>
            <person name="Gish J."/>
            <person name="Goldstein S."/>
            <person name="Gonzalez A.J."/>
            <person name="Green P.J."/>
            <person name="Hallab A."/>
            <person name="Hartog M."/>
            <person name="Hua A."/>
            <person name="Humphray S.J."/>
            <person name="Jeong D.H."/>
            <person name="Jing Y."/>
            <person name="Jocker A."/>
            <person name="Kenton S.M."/>
            <person name="Kim D.J."/>
            <person name="Klee K."/>
            <person name="Lai H."/>
            <person name="Lang C."/>
            <person name="Lin S."/>
            <person name="Macmil S.L."/>
            <person name="Magdelenat G."/>
            <person name="Matthews L."/>
            <person name="McCorrison J."/>
            <person name="Monaghan E.L."/>
            <person name="Mun J.H."/>
            <person name="Najar F.Z."/>
            <person name="Nicholson C."/>
            <person name="Noirot C."/>
            <person name="O'Bleness M."/>
            <person name="Paule C.R."/>
            <person name="Poulain J."/>
            <person name="Prion F."/>
            <person name="Qin B."/>
            <person name="Qu C."/>
            <person name="Retzel E.F."/>
            <person name="Riddle C."/>
            <person name="Sallet E."/>
            <person name="Samain S."/>
            <person name="Samson N."/>
            <person name="Sanders I."/>
            <person name="Saurat O."/>
            <person name="Scarpelli C."/>
            <person name="Schiex T."/>
            <person name="Segurens B."/>
            <person name="Severin A.J."/>
            <person name="Sherrier D.J."/>
            <person name="Shi R."/>
            <person name="Sims S."/>
            <person name="Singer S.R."/>
            <person name="Sinharoy S."/>
            <person name="Sterck L."/>
            <person name="Viollet A."/>
            <person name="Wang B.B."/>
            <person name="Wang K."/>
            <person name="Wang M."/>
            <person name="Wang X."/>
            <person name="Warfsmann J."/>
            <person name="Weissenbach J."/>
            <person name="White D.D."/>
            <person name="White J.D."/>
            <person name="Wiley G.B."/>
            <person name="Wincker P."/>
            <person name="Xing Y."/>
            <person name="Yang L."/>
            <person name="Yao Z."/>
            <person name="Ying F."/>
            <person name="Zhai J."/>
            <person name="Zhou L."/>
            <person name="Zuber A."/>
            <person name="Denarie J."/>
            <person name="Dixon R.A."/>
            <person name="May G.D."/>
            <person name="Schwartz D.C."/>
            <person name="Rogers J."/>
            <person name="Quetier F."/>
            <person name="Town C.D."/>
            <person name="Roe B.A."/>
        </authorList>
    </citation>
    <scope>NUCLEOTIDE SEQUENCE [LARGE SCALE GENOMIC DNA]</scope>
    <source>
        <strain evidence="2">A17</strain>
        <strain evidence="3 4">cv. Jemalong A17</strain>
    </source>
</reference>
<dbReference type="AlphaFoldDB" id="G7KT96"/>
<evidence type="ECO:0000313" key="4">
    <source>
        <dbReference type="Proteomes" id="UP000002051"/>
    </source>
</evidence>
<gene>
    <name evidence="2" type="ordered locus">MTR_7g070160</name>
</gene>
<organism evidence="2 4">
    <name type="scientific">Medicago truncatula</name>
    <name type="common">Barrel medic</name>
    <name type="synonym">Medicago tribuloides</name>
    <dbReference type="NCBI Taxonomy" id="3880"/>
    <lineage>
        <taxon>Eukaryota</taxon>
        <taxon>Viridiplantae</taxon>
        <taxon>Streptophyta</taxon>
        <taxon>Embryophyta</taxon>
        <taxon>Tracheophyta</taxon>
        <taxon>Spermatophyta</taxon>
        <taxon>Magnoliopsida</taxon>
        <taxon>eudicotyledons</taxon>
        <taxon>Gunneridae</taxon>
        <taxon>Pentapetalae</taxon>
        <taxon>rosids</taxon>
        <taxon>fabids</taxon>
        <taxon>Fabales</taxon>
        <taxon>Fabaceae</taxon>
        <taxon>Papilionoideae</taxon>
        <taxon>50 kb inversion clade</taxon>
        <taxon>NPAAA clade</taxon>
        <taxon>Hologalegina</taxon>
        <taxon>IRL clade</taxon>
        <taxon>Trifolieae</taxon>
        <taxon>Medicago</taxon>
    </lineage>
</organism>
<dbReference type="PaxDb" id="3880-AES79597"/>
<keyword evidence="1" id="KW-0732">Signal</keyword>
<dbReference type="HOGENOM" id="CLU_2593452_0_0_1"/>
<evidence type="ECO:0008006" key="5">
    <source>
        <dbReference type="Google" id="ProtNLM"/>
    </source>
</evidence>
<keyword evidence="4" id="KW-1185">Reference proteome</keyword>
<reference evidence="3" key="3">
    <citation type="submission" date="2015-04" db="UniProtKB">
        <authorList>
            <consortium name="EnsemblPlants"/>
        </authorList>
    </citation>
    <scope>IDENTIFICATION</scope>
    <source>
        <strain evidence="3">cv. Jemalong A17</strain>
    </source>
</reference>
<name>G7KT96_MEDTR</name>
<feature type="chain" id="PRO_5014573827" description="Transmembrane protein" evidence="1">
    <location>
        <begin position="20"/>
        <end position="80"/>
    </location>
</feature>
<evidence type="ECO:0000313" key="3">
    <source>
        <dbReference type="EnsemblPlants" id="AES79597"/>
    </source>
</evidence>
<evidence type="ECO:0000256" key="1">
    <source>
        <dbReference type="SAM" id="SignalP"/>
    </source>
</evidence>
<evidence type="ECO:0000313" key="2">
    <source>
        <dbReference type="EMBL" id="AES79597.1"/>
    </source>
</evidence>
<protein>
    <recommendedName>
        <fullName evidence="5">Transmembrane protein</fullName>
    </recommendedName>
</protein>
<reference evidence="2 4" key="2">
    <citation type="journal article" date="2014" name="BMC Genomics">
        <title>An improved genome release (version Mt4.0) for the model legume Medicago truncatula.</title>
        <authorList>
            <person name="Tang H."/>
            <person name="Krishnakumar V."/>
            <person name="Bidwell S."/>
            <person name="Rosen B."/>
            <person name="Chan A."/>
            <person name="Zhou S."/>
            <person name="Gentzbittel L."/>
            <person name="Childs K.L."/>
            <person name="Yandell M."/>
            <person name="Gundlach H."/>
            <person name="Mayer K.F."/>
            <person name="Schwartz D.C."/>
            <person name="Town C.D."/>
        </authorList>
    </citation>
    <scope>GENOME REANNOTATION</scope>
    <source>
        <strain evidence="3 4">cv. Jemalong A17</strain>
    </source>
</reference>
<dbReference type="OMA" id="ARIWEPY"/>
<accession>G7KT96</accession>
<sequence length="80" mass="9263">MRSFLHWLFVLCMKKLSLMIHDQVTSNVWSEVKICNGGPIFSHLLFGNDHLVFTEAKCFQVKLVRNVLQLLISISTNCRI</sequence>
<dbReference type="Proteomes" id="UP000002051">
    <property type="component" value="Unassembled WGS sequence"/>
</dbReference>
<feature type="signal peptide" evidence="1">
    <location>
        <begin position="1"/>
        <end position="19"/>
    </location>
</feature>
<proteinExistence type="predicted"/>
<dbReference type="EMBL" id="CM001223">
    <property type="protein sequence ID" value="AES79597.1"/>
    <property type="molecule type" value="Genomic_DNA"/>
</dbReference>
<dbReference type="EnsemblPlants" id="AES79597">
    <property type="protein sequence ID" value="AES79597"/>
    <property type="gene ID" value="MTR_7g070160"/>
</dbReference>